<dbReference type="Gene3D" id="3.80.10.10">
    <property type="entry name" value="Ribonuclease Inhibitor"/>
    <property type="match status" value="1"/>
</dbReference>
<evidence type="ECO:0000313" key="1">
    <source>
        <dbReference type="EMBL" id="KAL0956937.1"/>
    </source>
</evidence>
<dbReference type="SUPFAM" id="SSF52047">
    <property type="entry name" value="RNI-like"/>
    <property type="match status" value="1"/>
</dbReference>
<evidence type="ECO:0000313" key="2">
    <source>
        <dbReference type="Proteomes" id="UP001556367"/>
    </source>
</evidence>
<evidence type="ECO:0008006" key="3">
    <source>
        <dbReference type="Google" id="ProtNLM"/>
    </source>
</evidence>
<dbReference type="InterPro" id="IPR032675">
    <property type="entry name" value="LRR_dom_sf"/>
</dbReference>
<accession>A0ABR3JMG5</accession>
<gene>
    <name evidence="1" type="ORF">HGRIS_003039</name>
</gene>
<sequence length="474" mass="54050">MLSKNGTNQTFFPCHPDLEVPADVVAIIFEHYAKHYSLAYVYQTWSSERHAIARSSDKHDIASPYRLPATSVWTLGMVCRLWRDVAINTASIWSDVKVLLDWDDLDEKDGRSSEERVARVIAPLPDADQLDRWPLHPALQILAANSARWKNLKLYFKSGRLWHRDIKPLLDGNMPQLRSLHIDVTWMNQEMDLFSQFQYAPNLRHVRVLDYKNHDDPVLNVIPLPWHQIQTIGGAVIRSEGQLKAFLSASKTLEVVLCLNYCLPGRISESHNVHDFPVLRHLALHYSMKPLAIMTAPSLSTLRIDSSEAWDSTKDVLSPFIVRSRCPLRTLEISGQGLLHTPELIQLFEYTPDLEDLVIAPDISDLVALLERMTGTPESPPLLRRLQRVSISHGYKDYLLGLTALQAFIESRSSMAGGCLIRSNLVSIRIIPDWTLPYYFQAGYETATEEFVTRNKRLGFNIDWDVYPGSKTTL</sequence>
<reference evidence="2" key="1">
    <citation type="submission" date="2024-06" db="EMBL/GenBank/DDBJ databases">
        <title>Multi-omics analyses provide insights into the biosynthesis of the anticancer antibiotic pleurotin in Hohenbuehelia grisea.</title>
        <authorList>
            <person name="Weaver J.A."/>
            <person name="Alberti F."/>
        </authorList>
    </citation>
    <scope>NUCLEOTIDE SEQUENCE [LARGE SCALE GENOMIC DNA]</scope>
    <source>
        <strain evidence="2">T-177</strain>
    </source>
</reference>
<dbReference type="EMBL" id="JASNQZ010000006">
    <property type="protein sequence ID" value="KAL0956937.1"/>
    <property type="molecule type" value="Genomic_DNA"/>
</dbReference>
<proteinExistence type="predicted"/>
<keyword evidence="2" id="KW-1185">Reference proteome</keyword>
<protein>
    <recommendedName>
        <fullName evidence="3">F-box domain-containing protein</fullName>
    </recommendedName>
</protein>
<dbReference type="Proteomes" id="UP001556367">
    <property type="component" value="Unassembled WGS sequence"/>
</dbReference>
<comment type="caution">
    <text evidence="1">The sequence shown here is derived from an EMBL/GenBank/DDBJ whole genome shotgun (WGS) entry which is preliminary data.</text>
</comment>
<name>A0ABR3JMG5_9AGAR</name>
<organism evidence="1 2">
    <name type="scientific">Hohenbuehelia grisea</name>
    <dbReference type="NCBI Taxonomy" id="104357"/>
    <lineage>
        <taxon>Eukaryota</taxon>
        <taxon>Fungi</taxon>
        <taxon>Dikarya</taxon>
        <taxon>Basidiomycota</taxon>
        <taxon>Agaricomycotina</taxon>
        <taxon>Agaricomycetes</taxon>
        <taxon>Agaricomycetidae</taxon>
        <taxon>Agaricales</taxon>
        <taxon>Pleurotineae</taxon>
        <taxon>Pleurotaceae</taxon>
        <taxon>Hohenbuehelia</taxon>
    </lineage>
</organism>